<proteinExistence type="predicted"/>
<feature type="compositionally biased region" description="Low complexity" evidence="1">
    <location>
        <begin position="11"/>
        <end position="45"/>
    </location>
</feature>
<sequence length="67" mass="6831">CGRPRRPWRRTPPGSWRSAPGSGWWPSSSGWSAATAPGCGPAPSASCSACWAWSSPGRPPAGPPTAA</sequence>
<organism evidence="2">
    <name type="scientific">uncultured Mycobacteriales bacterium</name>
    <dbReference type="NCBI Taxonomy" id="581187"/>
    <lineage>
        <taxon>Bacteria</taxon>
        <taxon>Bacillati</taxon>
        <taxon>Actinomycetota</taxon>
        <taxon>Actinomycetes</taxon>
        <taxon>Mycobacteriales</taxon>
        <taxon>environmental samples</taxon>
    </lineage>
</organism>
<gene>
    <name evidence="2" type="ORF">AVDCRST_MAG41-4376</name>
</gene>
<accession>A0A6J4JZF0</accession>
<evidence type="ECO:0000313" key="2">
    <source>
        <dbReference type="EMBL" id="CAA9291229.1"/>
    </source>
</evidence>
<feature type="non-terminal residue" evidence="2">
    <location>
        <position position="1"/>
    </location>
</feature>
<dbReference type="AlphaFoldDB" id="A0A6J4JZF0"/>
<name>A0A6J4JZF0_9ACTN</name>
<reference evidence="2" key="1">
    <citation type="submission" date="2020-02" db="EMBL/GenBank/DDBJ databases">
        <authorList>
            <person name="Meier V. D."/>
        </authorList>
    </citation>
    <scope>NUCLEOTIDE SEQUENCE</scope>
    <source>
        <strain evidence="2">AVDCRST_MAG41</strain>
    </source>
</reference>
<evidence type="ECO:0000256" key="1">
    <source>
        <dbReference type="SAM" id="MobiDB-lite"/>
    </source>
</evidence>
<dbReference type="EMBL" id="CADCTP010000421">
    <property type="protein sequence ID" value="CAA9291229.1"/>
    <property type="molecule type" value="Genomic_DNA"/>
</dbReference>
<protein>
    <submittedName>
        <fullName evidence="2">Uncharacterized protein</fullName>
    </submittedName>
</protein>
<feature type="region of interest" description="Disordered" evidence="1">
    <location>
        <begin position="1"/>
        <end position="45"/>
    </location>
</feature>
<feature type="non-terminal residue" evidence="2">
    <location>
        <position position="67"/>
    </location>
</feature>